<dbReference type="GO" id="GO:0019288">
    <property type="term" value="P:isopentenyl diphosphate biosynthetic process, methylerythritol 4-phosphate pathway"/>
    <property type="evidence" value="ECO:0007669"/>
    <property type="project" value="UniProtKB-UniRule"/>
</dbReference>
<dbReference type="InterPro" id="IPR029044">
    <property type="entry name" value="Nucleotide-diphossugar_trans"/>
</dbReference>
<gene>
    <name evidence="7" type="primary">ispD</name>
    <name evidence="8" type="ORF">EV692_2143</name>
</gene>
<dbReference type="InterPro" id="IPR050088">
    <property type="entry name" value="IspD/TarI_cytidylyltransf_bact"/>
</dbReference>
<evidence type="ECO:0000256" key="1">
    <source>
        <dbReference type="ARBA" id="ARBA00001282"/>
    </source>
</evidence>
<evidence type="ECO:0000256" key="6">
    <source>
        <dbReference type="ARBA" id="ARBA00023229"/>
    </source>
</evidence>
<dbReference type="UniPathway" id="UPA00056">
    <property type="reaction ID" value="UER00093"/>
</dbReference>
<proteinExistence type="inferred from homology"/>
<organism evidence="8 9">
    <name type="scientific">Lonepinella koalarum</name>
    <dbReference type="NCBI Taxonomy" id="53417"/>
    <lineage>
        <taxon>Bacteria</taxon>
        <taxon>Pseudomonadati</taxon>
        <taxon>Pseudomonadota</taxon>
        <taxon>Gammaproteobacteria</taxon>
        <taxon>Pasteurellales</taxon>
        <taxon>Pasteurellaceae</taxon>
        <taxon>Lonepinella</taxon>
    </lineage>
</organism>
<keyword evidence="5 7" id="KW-0548">Nucleotidyltransferase</keyword>
<evidence type="ECO:0000256" key="5">
    <source>
        <dbReference type="ARBA" id="ARBA00022695"/>
    </source>
</evidence>
<sequence>MIKNPSKNTALSLVAHRRIVAVVPAAGVGSRMQADKPKQYLQIQGKTILEHSLNVLLTHPANIEQIILAVAPNDPYLKDFSFLNHPTICVIHGGKTRADSVLNGLKHIQPDKNTWVLVHDAARPCLTHTDIDKLFAIQDPNGAILATPAIDTIKRATENQQIQQTEDRNHIWLAQTPQFFPLDLLRDALQTALQQGLAVTDEASAMELAGFQPHLVSGRTDNIKVTRPQDLALAAFYLSQQNNKETL</sequence>
<comment type="similarity">
    <text evidence="3 7">Belongs to the IspD/TarI cytidylyltransferase family. IspD subfamily.</text>
</comment>
<protein>
    <recommendedName>
        <fullName evidence="7">2-C-methyl-D-erythritol 4-phosphate cytidylyltransferase</fullName>
        <ecNumber evidence="7">2.7.7.60</ecNumber>
    </recommendedName>
    <alternativeName>
        <fullName evidence="7">4-diphosphocytidyl-2C-methyl-D-erythritol synthase</fullName>
    </alternativeName>
    <alternativeName>
        <fullName evidence="7">MEP cytidylyltransferase</fullName>
        <shortName evidence="7">MCT</shortName>
    </alternativeName>
</protein>
<dbReference type="OrthoDB" id="9806837at2"/>
<dbReference type="NCBIfam" id="TIGR00453">
    <property type="entry name" value="ispD"/>
    <property type="match status" value="1"/>
</dbReference>
<reference evidence="8 9" key="1">
    <citation type="submission" date="2019-03" db="EMBL/GenBank/DDBJ databases">
        <title>Genomic Encyclopedia of Type Strains, Phase IV (KMG-IV): sequencing the most valuable type-strain genomes for metagenomic binning, comparative biology and taxonomic classification.</title>
        <authorList>
            <person name="Goeker M."/>
        </authorList>
    </citation>
    <scope>NUCLEOTIDE SEQUENCE [LARGE SCALE GENOMIC DNA]</scope>
    <source>
        <strain evidence="8 9">DSM 10053</strain>
    </source>
</reference>
<dbReference type="FunFam" id="3.90.550.10:FF:000003">
    <property type="entry name" value="2-C-methyl-D-erythritol 4-phosphate cytidylyltransferase"/>
    <property type="match status" value="1"/>
</dbReference>
<feature type="site" description="Transition state stabilizer" evidence="7">
    <location>
        <position position="31"/>
    </location>
</feature>
<keyword evidence="6 7" id="KW-0414">Isoprene biosynthesis</keyword>
<dbReference type="HAMAP" id="MF_00108">
    <property type="entry name" value="IspD"/>
    <property type="match status" value="1"/>
</dbReference>
<dbReference type="Gene3D" id="3.90.550.10">
    <property type="entry name" value="Spore Coat Polysaccharide Biosynthesis Protein SpsA, Chain A"/>
    <property type="match status" value="1"/>
</dbReference>
<evidence type="ECO:0000313" key="9">
    <source>
        <dbReference type="Proteomes" id="UP000295496"/>
    </source>
</evidence>
<dbReference type="RefSeq" id="WP_132302712.1">
    <property type="nucleotide sequence ID" value="NZ_CP170642.1"/>
</dbReference>
<dbReference type="Pfam" id="PF01128">
    <property type="entry name" value="IspD"/>
    <property type="match status" value="1"/>
</dbReference>
<name>A0A4R1KRA3_9PAST</name>
<dbReference type="GO" id="GO:0050518">
    <property type="term" value="F:2-C-methyl-D-erythritol 4-phosphate cytidylyltransferase activity"/>
    <property type="evidence" value="ECO:0007669"/>
    <property type="project" value="UniProtKB-UniRule"/>
</dbReference>
<comment type="function">
    <text evidence="7">Catalyzes the formation of 4-diphosphocytidyl-2-C-methyl-D-erythritol from CTP and 2-C-methyl-D-erythritol 4-phosphate (MEP).</text>
</comment>
<comment type="caution">
    <text evidence="8">The sequence shown here is derived from an EMBL/GenBank/DDBJ whole genome shotgun (WGS) entry which is preliminary data.</text>
</comment>
<feature type="site" description="Positions MEP for the nucleophilic attack" evidence="7">
    <location>
        <position position="224"/>
    </location>
</feature>
<evidence type="ECO:0000256" key="3">
    <source>
        <dbReference type="ARBA" id="ARBA00009789"/>
    </source>
</evidence>
<dbReference type="PANTHER" id="PTHR32125:SF4">
    <property type="entry name" value="2-C-METHYL-D-ERYTHRITOL 4-PHOSPHATE CYTIDYLYLTRANSFERASE, CHLOROPLASTIC"/>
    <property type="match status" value="1"/>
</dbReference>
<dbReference type="PROSITE" id="PS01295">
    <property type="entry name" value="ISPD"/>
    <property type="match status" value="1"/>
</dbReference>
<feature type="site" description="Positions MEP for the nucleophilic attack" evidence="7">
    <location>
        <position position="168"/>
    </location>
</feature>
<keyword evidence="4 7" id="KW-0808">Transferase</keyword>
<comment type="catalytic activity">
    <reaction evidence="1 7">
        <text>2-C-methyl-D-erythritol 4-phosphate + CTP + H(+) = 4-CDP-2-C-methyl-D-erythritol + diphosphate</text>
        <dbReference type="Rhea" id="RHEA:13429"/>
        <dbReference type="ChEBI" id="CHEBI:15378"/>
        <dbReference type="ChEBI" id="CHEBI:33019"/>
        <dbReference type="ChEBI" id="CHEBI:37563"/>
        <dbReference type="ChEBI" id="CHEBI:57823"/>
        <dbReference type="ChEBI" id="CHEBI:58262"/>
        <dbReference type="EC" id="2.7.7.60"/>
    </reaction>
</comment>
<accession>A0A4R1KRA3</accession>
<dbReference type="PANTHER" id="PTHR32125">
    <property type="entry name" value="2-C-METHYL-D-ERYTHRITOL 4-PHOSPHATE CYTIDYLYLTRANSFERASE, CHLOROPLASTIC"/>
    <property type="match status" value="1"/>
</dbReference>
<feature type="site" description="Transition state stabilizer" evidence="7">
    <location>
        <position position="38"/>
    </location>
</feature>
<comment type="pathway">
    <text evidence="2 7">Isoprenoid biosynthesis; isopentenyl diphosphate biosynthesis via DXP pathway; isopentenyl diphosphate from 1-deoxy-D-xylulose 5-phosphate: step 2/6.</text>
</comment>
<evidence type="ECO:0000256" key="2">
    <source>
        <dbReference type="ARBA" id="ARBA00004787"/>
    </source>
</evidence>
<evidence type="ECO:0000256" key="7">
    <source>
        <dbReference type="HAMAP-Rule" id="MF_00108"/>
    </source>
</evidence>
<evidence type="ECO:0000256" key="4">
    <source>
        <dbReference type="ARBA" id="ARBA00022679"/>
    </source>
</evidence>
<dbReference type="AlphaFoldDB" id="A0A4R1KRA3"/>
<dbReference type="InterPro" id="IPR001228">
    <property type="entry name" value="IspD"/>
</dbReference>
<dbReference type="SUPFAM" id="SSF53448">
    <property type="entry name" value="Nucleotide-diphospho-sugar transferases"/>
    <property type="match status" value="1"/>
</dbReference>
<keyword evidence="9" id="KW-1185">Reference proteome</keyword>
<evidence type="ECO:0000313" key="8">
    <source>
        <dbReference type="EMBL" id="TCK67020.1"/>
    </source>
</evidence>
<dbReference type="CDD" id="cd02516">
    <property type="entry name" value="CDP-ME_synthetase"/>
    <property type="match status" value="1"/>
</dbReference>
<dbReference type="EMBL" id="SMGJ01000008">
    <property type="protein sequence ID" value="TCK67020.1"/>
    <property type="molecule type" value="Genomic_DNA"/>
</dbReference>
<dbReference type="InterPro" id="IPR034683">
    <property type="entry name" value="IspD/TarI"/>
</dbReference>
<dbReference type="Proteomes" id="UP000295496">
    <property type="component" value="Unassembled WGS sequence"/>
</dbReference>
<dbReference type="EC" id="2.7.7.60" evidence="7"/>
<dbReference type="InterPro" id="IPR018294">
    <property type="entry name" value="ISPD_synthase_CS"/>
</dbReference>